<accession>A0A2M9DH80</accession>
<keyword evidence="2" id="KW-1185">Reference proteome</keyword>
<dbReference type="InterPro" id="IPR041516">
    <property type="entry name" value="LACTB2_WH"/>
</dbReference>
<dbReference type="STRING" id="1267768.BV394_00735"/>
<dbReference type="InterPro" id="IPR036866">
    <property type="entry name" value="RibonucZ/Hydroxyglut_hydro"/>
</dbReference>
<dbReference type="InterPro" id="IPR001279">
    <property type="entry name" value="Metallo-B-lactamas"/>
</dbReference>
<sequence length="313" mass="32978">MRQDDKSPPAGRIEDLAPGVRRILAPNPSPMTLWGTNTYILGSGDVAVIDPGPQLPAHLEAVMTGLAGERVALILVTHAHLDHSPLAAELSARTGAPVLAHGDWTAGRSAQMTALAASGGVGGGEGVDAGFRPDHALPDGTTVGSDMGWSDAPIEAIWTPGHFSNHMSFAWRGNLFCGDHVMGWASSLVSPPDGDLTAFMDSSRRLLARPEGRYFPGHGAPLDQPEERLRWLIGHREMREAQILEALEAGPANAAELAARIYTDLAPALMGAASRNVLAHLLDLTARNHLAPVATAPGSLTATTRFSHVDRPA</sequence>
<dbReference type="InterPro" id="IPR050662">
    <property type="entry name" value="Sec-metab_biosynth-thioest"/>
</dbReference>
<dbReference type="Proteomes" id="UP000187266">
    <property type="component" value="Chromosome"/>
</dbReference>
<evidence type="ECO:0000313" key="2">
    <source>
        <dbReference type="Proteomes" id="UP000187266"/>
    </source>
</evidence>
<dbReference type="Pfam" id="PF17778">
    <property type="entry name" value="WHD_BLACT"/>
    <property type="match status" value="1"/>
</dbReference>
<name>A0A1U7DEX9_9RHOB</name>
<dbReference type="EMBL" id="CP019124">
    <property type="protein sequence ID" value="APX88438.1"/>
    <property type="molecule type" value="Genomic_DNA"/>
</dbReference>
<protein>
    <submittedName>
        <fullName evidence="1">MBL fold metallo-hydrolase</fullName>
    </submittedName>
</protein>
<dbReference type="SUPFAM" id="SSF56281">
    <property type="entry name" value="Metallo-hydrolase/oxidoreductase"/>
    <property type="match status" value="1"/>
</dbReference>
<gene>
    <name evidence="1" type="ORF">BV394_00735</name>
</gene>
<dbReference type="AlphaFoldDB" id="A0A1U7DEX9"/>
<dbReference type="Gene3D" id="3.60.15.10">
    <property type="entry name" value="Ribonuclease Z/Hydroxyacylglutathione hydrolase-like"/>
    <property type="match status" value="1"/>
</dbReference>
<dbReference type="InterPro" id="IPR036388">
    <property type="entry name" value="WH-like_DNA-bd_sf"/>
</dbReference>
<dbReference type="Pfam" id="PF00753">
    <property type="entry name" value="Lactamase_B"/>
    <property type="match status" value="1"/>
</dbReference>
<dbReference type="Gene3D" id="1.10.10.10">
    <property type="entry name" value="Winged helix-like DNA-binding domain superfamily/Winged helix DNA-binding domain"/>
    <property type="match status" value="1"/>
</dbReference>
<accession>A0A1U7DEX9</accession>
<evidence type="ECO:0000313" key="1">
    <source>
        <dbReference type="EMBL" id="APX88438.1"/>
    </source>
</evidence>
<dbReference type="CDD" id="cd16278">
    <property type="entry name" value="metallo-hydrolase-like_MBL-fold"/>
    <property type="match status" value="1"/>
</dbReference>
<dbReference type="PANTHER" id="PTHR23131:SF0">
    <property type="entry name" value="ENDORIBONUCLEASE LACTB2"/>
    <property type="match status" value="1"/>
</dbReference>
<dbReference type="SMART" id="SM00849">
    <property type="entry name" value="Lactamase_B"/>
    <property type="match status" value="1"/>
</dbReference>
<reference evidence="1 2" key="1">
    <citation type="submission" date="2017-01" db="EMBL/GenBank/DDBJ databases">
        <title>Genomic analysis of Xuhuaishuia manganoxidans DY6-4.</title>
        <authorList>
            <person name="Wang X."/>
        </authorList>
    </citation>
    <scope>NUCLEOTIDE SEQUENCE [LARGE SCALE GENOMIC DNA]</scope>
    <source>
        <strain evidence="1 2">DY6-4</strain>
    </source>
</reference>
<proteinExistence type="predicted"/>
<dbReference type="PANTHER" id="PTHR23131">
    <property type="entry name" value="ENDORIBONUCLEASE LACTB2"/>
    <property type="match status" value="1"/>
</dbReference>
<organism evidence="1 2">
    <name type="scientific">Brevirhabdus pacifica</name>
    <dbReference type="NCBI Taxonomy" id="1267768"/>
    <lineage>
        <taxon>Bacteria</taxon>
        <taxon>Pseudomonadati</taxon>
        <taxon>Pseudomonadota</taxon>
        <taxon>Alphaproteobacteria</taxon>
        <taxon>Rhodobacterales</taxon>
        <taxon>Paracoccaceae</taxon>
        <taxon>Brevirhabdus</taxon>
    </lineage>
</organism>
<dbReference type="RefSeq" id="WP_076978462.1">
    <property type="nucleotide sequence ID" value="NZ_CP019124.1"/>
</dbReference>